<evidence type="ECO:0000313" key="8">
    <source>
        <dbReference type="EMBL" id="SVB48072.1"/>
    </source>
</evidence>
<evidence type="ECO:0000256" key="5">
    <source>
        <dbReference type="ARBA" id="ARBA00022801"/>
    </source>
</evidence>
<evidence type="ECO:0000256" key="3">
    <source>
        <dbReference type="ARBA" id="ARBA00012784"/>
    </source>
</evidence>
<dbReference type="GO" id="GO:0043103">
    <property type="term" value="P:hypoxanthine salvage"/>
    <property type="evidence" value="ECO:0007669"/>
    <property type="project" value="TreeGrafter"/>
</dbReference>
<keyword evidence="4" id="KW-0479">Metal-binding</keyword>
<dbReference type="InterPro" id="IPR001365">
    <property type="entry name" value="A_deaminase_dom"/>
</dbReference>
<feature type="domain" description="Adenosine deaminase" evidence="7">
    <location>
        <begin position="1"/>
        <end position="323"/>
    </location>
</feature>
<feature type="non-terminal residue" evidence="8">
    <location>
        <position position="1"/>
    </location>
</feature>
<keyword evidence="5" id="KW-0378">Hydrolase</keyword>
<dbReference type="GO" id="GO:0060169">
    <property type="term" value="P:negative regulation of adenosine receptor signaling pathway"/>
    <property type="evidence" value="ECO:0007669"/>
    <property type="project" value="TreeGrafter"/>
</dbReference>
<evidence type="ECO:0000256" key="6">
    <source>
        <dbReference type="ARBA" id="ARBA00022833"/>
    </source>
</evidence>
<sequence>AELHCHLDGSLRVSTILELAAQQKVQLPAHNQQDLHNILAIKGKMKNLEEYLEKFDITLSVLQTPESLSRVAFELAEDCWEEGVLYVEVRYSPILHTQKGMTSSESIDAVKKGLDQAESEFGIKTGIIICGIRNISPEVSLKLADLAVQYKNKGVVGFDLAGAEENFPAKHHQEAFELILKKNINATLHAGEAYGPESIHQAIHACGAHRIGHGTRLIENKDLMAFVNDHRISLEICLKSNIQTRSIPSLEAHPFKDYLDQHLRVTLNTDNRLISDTTLTDEYLLAVNTFNLTMQDIRTIIINGFKSAFLPHNERRELIRNVVDELEAEFSFEKRVIV</sequence>
<organism evidence="8">
    <name type="scientific">marine metagenome</name>
    <dbReference type="NCBI Taxonomy" id="408172"/>
    <lineage>
        <taxon>unclassified sequences</taxon>
        <taxon>metagenomes</taxon>
        <taxon>ecological metagenomes</taxon>
    </lineage>
</organism>
<name>A0A382ECI9_9ZZZZ</name>
<dbReference type="GO" id="GO:0006154">
    <property type="term" value="P:adenosine catabolic process"/>
    <property type="evidence" value="ECO:0007669"/>
    <property type="project" value="TreeGrafter"/>
</dbReference>
<evidence type="ECO:0000256" key="4">
    <source>
        <dbReference type="ARBA" id="ARBA00022723"/>
    </source>
</evidence>
<proteinExistence type="inferred from homology"/>
<evidence type="ECO:0000256" key="2">
    <source>
        <dbReference type="ARBA" id="ARBA00006676"/>
    </source>
</evidence>
<keyword evidence="6" id="KW-0862">Zinc</keyword>
<reference evidence="8" key="1">
    <citation type="submission" date="2018-05" db="EMBL/GenBank/DDBJ databases">
        <authorList>
            <person name="Lanie J.A."/>
            <person name="Ng W.-L."/>
            <person name="Kazmierczak K.M."/>
            <person name="Andrzejewski T.M."/>
            <person name="Davidsen T.M."/>
            <person name="Wayne K.J."/>
            <person name="Tettelin H."/>
            <person name="Glass J.I."/>
            <person name="Rusch D."/>
            <person name="Podicherti R."/>
            <person name="Tsui H.-C.T."/>
            <person name="Winkler M.E."/>
        </authorList>
    </citation>
    <scope>NUCLEOTIDE SEQUENCE</scope>
</reference>
<dbReference type="PANTHER" id="PTHR11409:SF43">
    <property type="entry name" value="ADENOSINE DEAMINASE"/>
    <property type="match status" value="1"/>
</dbReference>
<dbReference type="SUPFAM" id="SSF51556">
    <property type="entry name" value="Metallo-dependent hydrolases"/>
    <property type="match status" value="1"/>
</dbReference>
<dbReference type="NCBIfam" id="TIGR01430">
    <property type="entry name" value="aden_deam"/>
    <property type="match status" value="1"/>
</dbReference>
<gene>
    <name evidence="8" type="ORF">METZ01_LOCUS200926</name>
</gene>
<dbReference type="AlphaFoldDB" id="A0A382ECI9"/>
<dbReference type="Gene3D" id="3.20.20.140">
    <property type="entry name" value="Metal-dependent hydrolases"/>
    <property type="match status" value="1"/>
</dbReference>
<protein>
    <recommendedName>
        <fullName evidence="3">adenosine deaminase</fullName>
        <ecNumber evidence="3">3.5.4.4</ecNumber>
    </recommendedName>
</protein>
<dbReference type="GO" id="GO:0004000">
    <property type="term" value="F:adenosine deaminase activity"/>
    <property type="evidence" value="ECO:0007669"/>
    <property type="project" value="UniProtKB-ARBA"/>
</dbReference>
<dbReference type="GO" id="GO:0005829">
    <property type="term" value="C:cytosol"/>
    <property type="evidence" value="ECO:0007669"/>
    <property type="project" value="TreeGrafter"/>
</dbReference>
<dbReference type="InterPro" id="IPR032466">
    <property type="entry name" value="Metal_Hydrolase"/>
</dbReference>
<dbReference type="Pfam" id="PF00962">
    <property type="entry name" value="A_deaminase"/>
    <property type="match status" value="1"/>
</dbReference>
<dbReference type="InterPro" id="IPR006330">
    <property type="entry name" value="Ado/ade_deaminase"/>
</dbReference>
<comment type="cofactor">
    <cofactor evidence="1">
        <name>Zn(2+)</name>
        <dbReference type="ChEBI" id="CHEBI:29105"/>
    </cofactor>
</comment>
<dbReference type="CDD" id="cd01320">
    <property type="entry name" value="ADA"/>
    <property type="match status" value="1"/>
</dbReference>
<dbReference type="GO" id="GO:0046872">
    <property type="term" value="F:metal ion binding"/>
    <property type="evidence" value="ECO:0007669"/>
    <property type="project" value="UniProtKB-KW"/>
</dbReference>
<dbReference type="EMBL" id="UINC01043683">
    <property type="protein sequence ID" value="SVB48072.1"/>
    <property type="molecule type" value="Genomic_DNA"/>
</dbReference>
<dbReference type="EC" id="3.5.4.4" evidence="3"/>
<dbReference type="PANTHER" id="PTHR11409">
    <property type="entry name" value="ADENOSINE DEAMINASE"/>
    <property type="match status" value="1"/>
</dbReference>
<evidence type="ECO:0000256" key="1">
    <source>
        <dbReference type="ARBA" id="ARBA00001947"/>
    </source>
</evidence>
<evidence type="ECO:0000259" key="7">
    <source>
        <dbReference type="Pfam" id="PF00962"/>
    </source>
</evidence>
<comment type="similarity">
    <text evidence="2">Belongs to the metallo-dependent hydrolases superfamily. Adenosine and AMP deaminases family.</text>
</comment>
<accession>A0A382ECI9</accession>
<dbReference type="GO" id="GO:0046103">
    <property type="term" value="P:inosine biosynthetic process"/>
    <property type="evidence" value="ECO:0007669"/>
    <property type="project" value="TreeGrafter"/>
</dbReference>
<dbReference type="GO" id="GO:0009897">
    <property type="term" value="C:external side of plasma membrane"/>
    <property type="evidence" value="ECO:0007669"/>
    <property type="project" value="TreeGrafter"/>
</dbReference>